<dbReference type="InterPro" id="IPR033753">
    <property type="entry name" value="GCV_H/Fam206"/>
</dbReference>
<dbReference type="GO" id="GO:0009249">
    <property type="term" value="P:protein lipoylation"/>
    <property type="evidence" value="ECO:0007669"/>
    <property type="project" value="TreeGrafter"/>
</dbReference>
<dbReference type="InterPro" id="IPR000089">
    <property type="entry name" value="Biotin_lipoyl"/>
</dbReference>
<dbReference type="PANTHER" id="PTHR11715">
    <property type="entry name" value="GLYCINE CLEAVAGE SYSTEM H PROTEIN"/>
    <property type="match status" value="1"/>
</dbReference>
<evidence type="ECO:0000256" key="2">
    <source>
        <dbReference type="ARBA" id="ARBA00022823"/>
    </source>
</evidence>
<dbReference type="EMBL" id="CAAHFG010000001">
    <property type="protein sequence ID" value="VGO14523.1"/>
    <property type="molecule type" value="Genomic_DNA"/>
</dbReference>
<comment type="function">
    <text evidence="3">The glycine cleavage system catalyzes the degradation of glycine. The H protein shuttles the methylamine group of glycine from the P protein to the T protein.</text>
</comment>
<evidence type="ECO:0000313" key="7">
    <source>
        <dbReference type="Proteomes" id="UP000366872"/>
    </source>
</evidence>
<dbReference type="Pfam" id="PF01597">
    <property type="entry name" value="GCV_H"/>
    <property type="match status" value="1"/>
</dbReference>
<dbReference type="PROSITE" id="PS50968">
    <property type="entry name" value="BIOTINYL_LIPOYL"/>
    <property type="match status" value="1"/>
</dbReference>
<sequence>MSVPQDLFYAKTHEWVSLDDGIATVGISDFAQSQLSDLTFVELPEVGTEFSAGDEAAVVESVKAAADVYAPVGGEIIEVNSELEDNPELINKDAFGAGWLFKIRVNDESEVDDMMDADSYEELCPDD</sequence>
<comment type="cofactor">
    <cofactor evidence="3">
        <name>(R)-lipoate</name>
        <dbReference type="ChEBI" id="CHEBI:83088"/>
    </cofactor>
    <text evidence="3">Binds 1 lipoyl cofactor covalently.</text>
</comment>
<comment type="similarity">
    <text evidence="1 3">Belongs to the GcvH family.</text>
</comment>
<dbReference type="HAMAP" id="MF_00272">
    <property type="entry name" value="GcvH"/>
    <property type="match status" value="1"/>
</dbReference>
<dbReference type="Gene3D" id="2.40.50.100">
    <property type="match status" value="1"/>
</dbReference>
<comment type="subunit">
    <text evidence="3">The glycine cleavage system is composed of four proteins: P, T, L and H.</text>
</comment>
<reference evidence="6 7" key="1">
    <citation type="submission" date="2019-04" db="EMBL/GenBank/DDBJ databases">
        <authorList>
            <person name="Van Vliet M D."/>
        </authorList>
    </citation>
    <scope>NUCLEOTIDE SEQUENCE [LARGE SCALE GENOMIC DNA]</scope>
    <source>
        <strain evidence="6 7">F1</strain>
    </source>
</reference>
<evidence type="ECO:0000313" key="6">
    <source>
        <dbReference type="EMBL" id="VGO14523.1"/>
    </source>
</evidence>
<dbReference type="CDD" id="cd06848">
    <property type="entry name" value="GCS_H"/>
    <property type="match status" value="1"/>
</dbReference>
<dbReference type="RefSeq" id="WP_136079996.1">
    <property type="nucleotide sequence ID" value="NZ_CAAHFG010000001.1"/>
</dbReference>
<dbReference type="InterPro" id="IPR003016">
    <property type="entry name" value="2-oxoA_DH_lipoyl-BS"/>
</dbReference>
<dbReference type="NCBIfam" id="NF002270">
    <property type="entry name" value="PRK01202.1"/>
    <property type="match status" value="1"/>
</dbReference>
<dbReference type="InterPro" id="IPR017453">
    <property type="entry name" value="GCV_H_sub"/>
</dbReference>
<dbReference type="GO" id="GO:0005960">
    <property type="term" value="C:glycine cleavage complex"/>
    <property type="evidence" value="ECO:0007669"/>
    <property type="project" value="InterPro"/>
</dbReference>
<organism evidence="6 7">
    <name type="scientific">Pontiella desulfatans</name>
    <dbReference type="NCBI Taxonomy" id="2750659"/>
    <lineage>
        <taxon>Bacteria</taxon>
        <taxon>Pseudomonadati</taxon>
        <taxon>Kiritimatiellota</taxon>
        <taxon>Kiritimatiellia</taxon>
        <taxon>Kiritimatiellales</taxon>
        <taxon>Pontiellaceae</taxon>
        <taxon>Pontiella</taxon>
    </lineage>
</organism>
<dbReference type="NCBIfam" id="TIGR00527">
    <property type="entry name" value="gcvH"/>
    <property type="match status" value="1"/>
</dbReference>
<evidence type="ECO:0000256" key="3">
    <source>
        <dbReference type="HAMAP-Rule" id="MF_00272"/>
    </source>
</evidence>
<dbReference type="PROSITE" id="PS00189">
    <property type="entry name" value="LIPOYL"/>
    <property type="match status" value="1"/>
</dbReference>
<dbReference type="PANTHER" id="PTHR11715:SF3">
    <property type="entry name" value="GLYCINE CLEAVAGE SYSTEM H PROTEIN-RELATED"/>
    <property type="match status" value="1"/>
</dbReference>
<dbReference type="Proteomes" id="UP000366872">
    <property type="component" value="Unassembled WGS sequence"/>
</dbReference>
<name>A0A6C2U3Q4_PONDE</name>
<keyword evidence="2 3" id="KW-0450">Lipoyl</keyword>
<dbReference type="SUPFAM" id="SSF51230">
    <property type="entry name" value="Single hybrid motif"/>
    <property type="match status" value="1"/>
</dbReference>
<feature type="modified residue" description="N6-lipoyllysine" evidence="3 4">
    <location>
        <position position="63"/>
    </location>
</feature>
<dbReference type="InterPro" id="IPR011053">
    <property type="entry name" value="Single_hybrid_motif"/>
</dbReference>
<gene>
    <name evidence="3 6" type="primary">gcvH</name>
    <name evidence="6" type="ORF">PDESU_03085</name>
</gene>
<dbReference type="GO" id="GO:0005829">
    <property type="term" value="C:cytosol"/>
    <property type="evidence" value="ECO:0007669"/>
    <property type="project" value="TreeGrafter"/>
</dbReference>
<dbReference type="GO" id="GO:0019464">
    <property type="term" value="P:glycine decarboxylation via glycine cleavage system"/>
    <property type="evidence" value="ECO:0007669"/>
    <property type="project" value="UniProtKB-UniRule"/>
</dbReference>
<feature type="domain" description="Lipoyl-binding" evidence="5">
    <location>
        <begin position="22"/>
        <end position="104"/>
    </location>
</feature>
<dbReference type="InterPro" id="IPR002930">
    <property type="entry name" value="GCV_H"/>
</dbReference>
<evidence type="ECO:0000259" key="5">
    <source>
        <dbReference type="PROSITE" id="PS50968"/>
    </source>
</evidence>
<evidence type="ECO:0000256" key="1">
    <source>
        <dbReference type="ARBA" id="ARBA00009249"/>
    </source>
</evidence>
<accession>A0A6C2U3Q4</accession>
<proteinExistence type="inferred from homology"/>
<protein>
    <recommendedName>
        <fullName evidence="3">Glycine cleavage system H protein</fullName>
    </recommendedName>
</protein>
<keyword evidence="7" id="KW-1185">Reference proteome</keyword>
<evidence type="ECO:0000256" key="4">
    <source>
        <dbReference type="PIRSR" id="PIRSR617453-50"/>
    </source>
</evidence>
<dbReference type="AlphaFoldDB" id="A0A6C2U3Q4"/>